<dbReference type="PROSITE" id="PS51014">
    <property type="entry name" value="COBK_CBIJ"/>
    <property type="match status" value="1"/>
</dbReference>
<sequence>MRILILGGTTEASELARLLDGDARFAATLSLAGRTASPKPQPLPTRIGGFGGVAGLEAWLRDRAIAAVIDATHPYADQISRHAVAACRALSLPLVSIRRAAWQRQDGDRWIEVDSAEAAAAALGATAARIFLSLGRLELAAFAAAPQHHYIARTIDPPGDIVLPPDIRFVYDRGPFDDAKEHDFLIQQRVAFIVSKNSGGAATYPKIAAARRLGIPVVMIARPDKPHGIALDDARQALLWLETQLAHAPPSTSRRKV</sequence>
<dbReference type="Pfam" id="PF02571">
    <property type="entry name" value="CbiJ"/>
    <property type="match status" value="1"/>
</dbReference>
<evidence type="ECO:0000256" key="2">
    <source>
        <dbReference type="ARBA" id="ARBA00022573"/>
    </source>
</evidence>
<comment type="pathway">
    <text evidence="1">Cofactor biosynthesis; adenosylcobalamin biosynthesis.</text>
</comment>
<dbReference type="InterPro" id="IPR003723">
    <property type="entry name" value="Precorrin-6x_reduct"/>
</dbReference>
<dbReference type="RefSeq" id="WP_172242190.1">
    <property type="nucleotide sequence ID" value="NZ_JABFDP010000037.1"/>
</dbReference>
<reference evidence="5" key="1">
    <citation type="journal article" date="2021" name="ISME J.">
        <title>Evolutionary origin and ecological implication of a unique nif island in free-living Bradyrhizobium lineages.</title>
        <authorList>
            <person name="Tao J."/>
        </authorList>
    </citation>
    <scope>NUCLEOTIDE SEQUENCE [LARGE SCALE GENOMIC DNA]</scope>
    <source>
        <strain evidence="5">SZCCT0094</strain>
    </source>
</reference>
<dbReference type="PANTHER" id="PTHR36925:SF1">
    <property type="entry name" value="COBALT-PRECORRIN-6A REDUCTASE"/>
    <property type="match status" value="1"/>
</dbReference>
<dbReference type="PANTHER" id="PTHR36925">
    <property type="entry name" value="COBALT-PRECORRIN-6A REDUCTASE"/>
    <property type="match status" value="1"/>
</dbReference>
<dbReference type="EC" id="1.3.1.106" evidence="4"/>
<protein>
    <submittedName>
        <fullName evidence="4">Cobalt-precorrin-6A reductase</fullName>
        <ecNumber evidence="4">1.3.1.106</ecNumber>
    </submittedName>
</protein>
<keyword evidence="5" id="KW-1185">Reference proteome</keyword>
<accession>A0ABS5GAT6</accession>
<evidence type="ECO:0000313" key="5">
    <source>
        <dbReference type="Proteomes" id="UP001314635"/>
    </source>
</evidence>
<organism evidence="4 5">
    <name type="scientific">Bradyrhizobium denitrificans</name>
    <dbReference type="NCBI Taxonomy" id="2734912"/>
    <lineage>
        <taxon>Bacteria</taxon>
        <taxon>Pseudomonadati</taxon>
        <taxon>Pseudomonadota</taxon>
        <taxon>Alphaproteobacteria</taxon>
        <taxon>Hyphomicrobiales</taxon>
        <taxon>Nitrobacteraceae</taxon>
        <taxon>Bradyrhizobium</taxon>
    </lineage>
</organism>
<proteinExistence type="predicted"/>
<evidence type="ECO:0000256" key="3">
    <source>
        <dbReference type="ARBA" id="ARBA00023002"/>
    </source>
</evidence>
<dbReference type="NCBIfam" id="NF005968">
    <property type="entry name" value="PRK08057.1-2"/>
    <property type="match status" value="1"/>
</dbReference>
<keyword evidence="2" id="KW-0169">Cobalamin biosynthesis</keyword>
<comment type="caution">
    <text evidence="4">The sequence shown here is derived from an EMBL/GenBank/DDBJ whole genome shotgun (WGS) entry which is preliminary data.</text>
</comment>
<dbReference type="Proteomes" id="UP001314635">
    <property type="component" value="Unassembled WGS sequence"/>
</dbReference>
<dbReference type="EMBL" id="JAFCLK010000019">
    <property type="protein sequence ID" value="MBR1138236.1"/>
    <property type="molecule type" value="Genomic_DNA"/>
</dbReference>
<evidence type="ECO:0000313" key="4">
    <source>
        <dbReference type="EMBL" id="MBR1138236.1"/>
    </source>
</evidence>
<keyword evidence="3 4" id="KW-0560">Oxidoreductase</keyword>
<gene>
    <name evidence="4" type="ORF">JQ619_20925</name>
</gene>
<dbReference type="GO" id="GO:0016491">
    <property type="term" value="F:oxidoreductase activity"/>
    <property type="evidence" value="ECO:0007669"/>
    <property type="project" value="UniProtKB-KW"/>
</dbReference>
<dbReference type="NCBIfam" id="TIGR00715">
    <property type="entry name" value="precor6x_red"/>
    <property type="match status" value="1"/>
</dbReference>
<evidence type="ECO:0000256" key="1">
    <source>
        <dbReference type="ARBA" id="ARBA00004953"/>
    </source>
</evidence>
<name>A0ABS5GAT6_9BRAD</name>